<dbReference type="GO" id="GO:0005829">
    <property type="term" value="C:cytosol"/>
    <property type="evidence" value="ECO:0007669"/>
    <property type="project" value="TreeGrafter"/>
</dbReference>
<reference evidence="2 3" key="1">
    <citation type="submission" date="2023-04" db="EMBL/GenBank/DDBJ databases">
        <authorList>
            <person name="Hsu D."/>
        </authorList>
    </citation>
    <scope>NUCLEOTIDE SEQUENCE [LARGE SCALE GENOMIC DNA]</scope>
    <source>
        <strain evidence="2 3">MK1</strain>
    </source>
</reference>
<dbReference type="InterPro" id="IPR050243">
    <property type="entry name" value="PHP_phosphatase"/>
</dbReference>
<dbReference type="InterPro" id="IPR003141">
    <property type="entry name" value="Pol/His_phosphatase_N"/>
</dbReference>
<dbReference type="Pfam" id="PF02811">
    <property type="entry name" value="PHP"/>
    <property type="match status" value="1"/>
</dbReference>
<feature type="domain" description="Polymerase/histidinol phosphatase N-terminal" evidence="1">
    <location>
        <begin position="5"/>
        <end position="83"/>
    </location>
</feature>
<dbReference type="GO" id="GO:0008270">
    <property type="term" value="F:zinc ion binding"/>
    <property type="evidence" value="ECO:0007669"/>
    <property type="project" value="TreeGrafter"/>
</dbReference>
<protein>
    <submittedName>
        <fullName evidence="2">PHP domain-containing protein</fullName>
    </submittedName>
</protein>
<dbReference type="InterPro" id="IPR016195">
    <property type="entry name" value="Pol/histidinol_Pase-like"/>
</dbReference>
<keyword evidence="3" id="KW-1185">Reference proteome</keyword>
<dbReference type="AlphaFoldDB" id="A0AAU0UM45"/>
<dbReference type="SUPFAM" id="SSF89550">
    <property type="entry name" value="PHP domain-like"/>
    <property type="match status" value="1"/>
</dbReference>
<accession>A0AAU0UM45</accession>
<dbReference type="SMART" id="SM00481">
    <property type="entry name" value="POLIIIAc"/>
    <property type="match status" value="1"/>
</dbReference>
<dbReference type="EMBL" id="CP121694">
    <property type="protein sequence ID" value="WRO20944.1"/>
    <property type="molecule type" value="Genomic_DNA"/>
</dbReference>
<dbReference type="KEGG" id="dbc:MFMK1_000734"/>
<dbReference type="InterPro" id="IPR004013">
    <property type="entry name" value="PHP_dom"/>
</dbReference>
<name>A0AAU0UM45_9FIRM</name>
<evidence type="ECO:0000313" key="3">
    <source>
        <dbReference type="Proteomes" id="UP001329915"/>
    </source>
</evidence>
<sequence>MQFTADLHMHTKYSDGRGTMEQMARAGFKKGLGKIAITDHGPANIGVGVKSAEQLLEIKREAARISQEVGIRVLVGVEADIIGVDGEIDVPPSIYQQLDLLLVGLHPHVFPHDWGDGYNFILPNQIYRASSLMRDKVIGVNTQAVVAALEKHPVDILTHPGLLMPVDYLAVAKACTRTGTYFEINTGHLHEHFMTPAIIKRVCDQGVDFIVNSDSHYPETVGELEAGWAMLEQAGVTAARVANVRMN</sequence>
<organism evidence="2 3">
    <name type="scientific">Metallumcola ferriviriculae</name>
    <dbReference type="NCBI Taxonomy" id="3039180"/>
    <lineage>
        <taxon>Bacteria</taxon>
        <taxon>Bacillati</taxon>
        <taxon>Bacillota</taxon>
        <taxon>Clostridia</taxon>
        <taxon>Neomoorellales</taxon>
        <taxon>Desulfitibacteraceae</taxon>
        <taxon>Metallumcola</taxon>
    </lineage>
</organism>
<dbReference type="RefSeq" id="WP_366923821.1">
    <property type="nucleotide sequence ID" value="NZ_CP121694.1"/>
</dbReference>
<evidence type="ECO:0000259" key="1">
    <source>
        <dbReference type="SMART" id="SM00481"/>
    </source>
</evidence>
<evidence type="ECO:0000313" key="2">
    <source>
        <dbReference type="EMBL" id="WRO20944.1"/>
    </source>
</evidence>
<dbReference type="Proteomes" id="UP001329915">
    <property type="component" value="Chromosome"/>
</dbReference>
<proteinExistence type="predicted"/>
<gene>
    <name evidence="2" type="ORF">MFMK1_000734</name>
</gene>
<dbReference type="PANTHER" id="PTHR36928:SF1">
    <property type="entry name" value="PHOSPHATASE YCDX-RELATED"/>
    <property type="match status" value="1"/>
</dbReference>
<dbReference type="GO" id="GO:0042578">
    <property type="term" value="F:phosphoric ester hydrolase activity"/>
    <property type="evidence" value="ECO:0007669"/>
    <property type="project" value="TreeGrafter"/>
</dbReference>
<dbReference type="Gene3D" id="3.20.20.140">
    <property type="entry name" value="Metal-dependent hydrolases"/>
    <property type="match status" value="1"/>
</dbReference>
<dbReference type="PANTHER" id="PTHR36928">
    <property type="entry name" value="PHOSPHATASE YCDX-RELATED"/>
    <property type="match status" value="1"/>
</dbReference>